<dbReference type="UniPathway" id="UPA00078"/>
<dbReference type="EC" id="3.1.1.85" evidence="5"/>
<dbReference type="InterPro" id="IPR000073">
    <property type="entry name" value="AB_hydrolase_1"/>
</dbReference>
<comment type="similarity">
    <text evidence="5">Belongs to the AB hydrolase superfamily. Carboxylesterase BioH family.</text>
</comment>
<dbReference type="HAMAP" id="MF_01260">
    <property type="entry name" value="Carboxylester"/>
    <property type="match status" value="1"/>
</dbReference>
<dbReference type="Pfam" id="PF00561">
    <property type="entry name" value="Abhydrolase_1"/>
    <property type="match status" value="1"/>
</dbReference>
<dbReference type="OrthoDB" id="9780744at2"/>
<evidence type="ECO:0000256" key="4">
    <source>
        <dbReference type="ARBA" id="ARBA00022801"/>
    </source>
</evidence>
<proteinExistence type="inferred from homology"/>
<evidence type="ECO:0000313" key="7">
    <source>
        <dbReference type="EMBL" id="QBF83393.1"/>
    </source>
</evidence>
<feature type="binding site" evidence="5">
    <location>
        <begin position="97"/>
        <end position="98"/>
    </location>
    <ligand>
        <name>substrate</name>
    </ligand>
</feature>
<reference evidence="7 8" key="1">
    <citation type="submission" date="2019-02" db="EMBL/GenBank/DDBJ databases">
        <title>Shewanella sp. D4-2 isolated from Dokdo Island.</title>
        <authorList>
            <person name="Baek K."/>
        </authorList>
    </citation>
    <scope>NUCLEOTIDE SEQUENCE [LARGE SCALE GENOMIC DNA]</scope>
    <source>
        <strain evidence="7 8">D4-2</strain>
    </source>
</reference>
<dbReference type="GO" id="GO:0090499">
    <property type="term" value="F:pimelyl-[acyl-carrier protein] methyl ester esterase activity"/>
    <property type="evidence" value="ECO:0007669"/>
    <property type="project" value="UniProtKB-EC"/>
</dbReference>
<keyword evidence="1 5" id="KW-0719">Serine esterase</keyword>
<dbReference type="NCBIfam" id="TIGR01738">
    <property type="entry name" value="bioH"/>
    <property type="match status" value="1"/>
</dbReference>
<comment type="function">
    <text evidence="5">The physiological role of BioH is to remove the methyl group introduced by BioC when the pimeloyl moiety is complete. It allows to synthesize pimeloyl-ACP via the fatty acid synthetic pathway through the hydrolysis of the ester bonds of pimeloyl-ACP esters.</text>
</comment>
<feature type="active site" evidence="5">
    <location>
        <position position="227"/>
    </location>
</feature>
<accession>A0A411PIM3</accession>
<organism evidence="7 8">
    <name type="scientific">Shewanella maritima</name>
    <dbReference type="NCBI Taxonomy" id="2520507"/>
    <lineage>
        <taxon>Bacteria</taxon>
        <taxon>Pseudomonadati</taxon>
        <taxon>Pseudomonadota</taxon>
        <taxon>Gammaproteobacteria</taxon>
        <taxon>Alteromonadales</taxon>
        <taxon>Shewanellaceae</taxon>
        <taxon>Shewanella</taxon>
    </lineage>
</organism>
<dbReference type="GO" id="GO:0005737">
    <property type="term" value="C:cytoplasm"/>
    <property type="evidence" value="ECO:0007669"/>
    <property type="project" value="UniProtKB-SubCell"/>
</dbReference>
<keyword evidence="2 5" id="KW-0963">Cytoplasm</keyword>
<feature type="binding site" evidence="5">
    <location>
        <position position="254"/>
    </location>
    <ligand>
        <name>substrate</name>
    </ligand>
</feature>
<dbReference type="Gene3D" id="3.40.50.1820">
    <property type="entry name" value="alpha/beta hydrolase"/>
    <property type="match status" value="1"/>
</dbReference>
<dbReference type="InterPro" id="IPR010076">
    <property type="entry name" value="BioH"/>
</dbReference>
<keyword evidence="3 5" id="KW-0093">Biotin biosynthesis</keyword>
<dbReference type="RefSeq" id="WP_130600457.1">
    <property type="nucleotide sequence ID" value="NZ_CP036200.1"/>
</dbReference>
<dbReference type="PRINTS" id="PR00111">
    <property type="entry name" value="ABHYDROLASE"/>
</dbReference>
<dbReference type="InterPro" id="IPR050228">
    <property type="entry name" value="Carboxylesterase_BioH"/>
</dbReference>
<feature type="domain" description="AB hydrolase-1" evidence="6">
    <location>
        <begin position="26"/>
        <end position="260"/>
    </location>
</feature>
<gene>
    <name evidence="5 7" type="primary">bioH</name>
    <name evidence="7" type="ORF">EXU30_12305</name>
</gene>
<comment type="catalytic activity">
    <reaction evidence="5">
        <text>6-carboxyhexanoyl-[ACP] methyl ester + H2O = 6-carboxyhexanoyl-[ACP] + methanol + H(+)</text>
        <dbReference type="Rhea" id="RHEA:42700"/>
        <dbReference type="Rhea" id="RHEA-COMP:9955"/>
        <dbReference type="Rhea" id="RHEA-COMP:10186"/>
        <dbReference type="ChEBI" id="CHEBI:15377"/>
        <dbReference type="ChEBI" id="CHEBI:15378"/>
        <dbReference type="ChEBI" id="CHEBI:17790"/>
        <dbReference type="ChEBI" id="CHEBI:78846"/>
        <dbReference type="ChEBI" id="CHEBI:82735"/>
        <dbReference type="EC" id="3.1.1.85"/>
    </reaction>
</comment>
<evidence type="ECO:0000313" key="8">
    <source>
        <dbReference type="Proteomes" id="UP000291106"/>
    </source>
</evidence>
<dbReference type="PANTHER" id="PTHR43194:SF5">
    <property type="entry name" value="PIMELOYL-[ACYL-CARRIER PROTEIN] METHYL ESTER ESTERASE"/>
    <property type="match status" value="1"/>
</dbReference>
<dbReference type="EMBL" id="CP036200">
    <property type="protein sequence ID" value="QBF83393.1"/>
    <property type="molecule type" value="Genomic_DNA"/>
</dbReference>
<evidence type="ECO:0000256" key="1">
    <source>
        <dbReference type="ARBA" id="ARBA00022487"/>
    </source>
</evidence>
<feature type="active site" evidence="5">
    <location>
        <position position="254"/>
    </location>
</feature>
<name>A0A411PIM3_9GAMM</name>
<evidence type="ECO:0000256" key="3">
    <source>
        <dbReference type="ARBA" id="ARBA00022756"/>
    </source>
</evidence>
<keyword evidence="4 5" id="KW-0378">Hydrolase</keyword>
<feature type="binding site" evidence="5">
    <location>
        <position position="32"/>
    </location>
    <ligand>
        <name>substrate</name>
    </ligand>
</feature>
<evidence type="ECO:0000256" key="2">
    <source>
        <dbReference type="ARBA" id="ARBA00022490"/>
    </source>
</evidence>
<evidence type="ECO:0000256" key="5">
    <source>
        <dbReference type="HAMAP-Rule" id="MF_01260"/>
    </source>
</evidence>
<feature type="active site" description="Nucleophile" evidence="5">
    <location>
        <position position="97"/>
    </location>
</feature>
<dbReference type="GO" id="GO:0009102">
    <property type="term" value="P:biotin biosynthetic process"/>
    <property type="evidence" value="ECO:0007669"/>
    <property type="project" value="UniProtKB-UniRule"/>
</dbReference>
<sequence length="276" mass="30539">MPTQSQQHSALTPQLAIESIGSGKDVILLHGWGVNSAVFNRLAKALTQLNYRVHLVDLPGFGDSQFEGQEFNQQSFAAWAQTLVNQLPQNAIWVGWSLGGLLASHIAINHPDSVSALVTVASSPCFMAREQQDERSWPGIQAKVLKQFSHSLQQDLAKTVEQFLAIQAMGSPHAKADIKQLKQLVLAKPLPNPQALSIGLTFLAEVDLRAQLERIDQPWLRLWGKLDGLVPFKMVPMLTTRPNIKDISFAKASHAPFISHAEEFESELANWLQTQT</sequence>
<evidence type="ECO:0000259" key="6">
    <source>
        <dbReference type="Pfam" id="PF00561"/>
    </source>
</evidence>
<keyword evidence="8" id="KW-1185">Reference proteome</keyword>
<comment type="pathway">
    <text evidence="5">Cofactor biosynthesis; biotin biosynthesis.</text>
</comment>
<dbReference type="InterPro" id="IPR029058">
    <property type="entry name" value="AB_hydrolase_fold"/>
</dbReference>
<dbReference type="PANTHER" id="PTHR43194">
    <property type="entry name" value="HYDROLASE ALPHA/BETA FOLD FAMILY"/>
    <property type="match status" value="1"/>
</dbReference>
<dbReference type="Proteomes" id="UP000291106">
    <property type="component" value="Chromosome"/>
</dbReference>
<dbReference type="KEGG" id="smai:EXU30_12305"/>
<comment type="subcellular location">
    <subcellularLocation>
        <location evidence="5">Cytoplasm</location>
    </subcellularLocation>
</comment>
<dbReference type="SUPFAM" id="SSF53474">
    <property type="entry name" value="alpha/beta-Hydrolases"/>
    <property type="match status" value="1"/>
</dbReference>
<dbReference type="AlphaFoldDB" id="A0A411PIM3"/>
<protein>
    <recommendedName>
        <fullName evidence="5">Pimeloyl-[acyl-carrier protein] methyl ester esterase</fullName>
        <ecNumber evidence="5">3.1.1.85</ecNumber>
    </recommendedName>
    <alternativeName>
        <fullName evidence="5">Biotin synthesis protein BioH</fullName>
    </alternativeName>
    <alternativeName>
        <fullName evidence="5">Carboxylesterase BioH</fullName>
    </alternativeName>
</protein>
<comment type="subunit">
    <text evidence="5">Monomer.</text>
</comment>
<feature type="binding site" evidence="5">
    <location>
        <begin position="163"/>
        <end position="167"/>
    </location>
    <ligand>
        <name>substrate</name>
    </ligand>
</feature>